<dbReference type="AlphaFoldDB" id="A0AAD9FTX3"/>
<dbReference type="SUPFAM" id="SSF52317">
    <property type="entry name" value="Class I glutamine amidotransferase-like"/>
    <property type="match status" value="1"/>
</dbReference>
<protein>
    <recommendedName>
        <fullName evidence="2">glutaminase</fullName>
        <ecNumber evidence="2">3.5.1.2</ecNumber>
    </recommendedName>
</protein>
<dbReference type="EC" id="3.5.1.2" evidence="2"/>
<dbReference type="GO" id="GO:0005829">
    <property type="term" value="C:cytosol"/>
    <property type="evidence" value="ECO:0007669"/>
    <property type="project" value="TreeGrafter"/>
</dbReference>
<comment type="similarity">
    <text evidence="1">Belongs to the glutaminase PdxT/SNO family.</text>
</comment>
<dbReference type="PROSITE" id="PS51130">
    <property type="entry name" value="PDXT_SNO_2"/>
    <property type="match status" value="1"/>
</dbReference>
<accession>A0AAD9FTX3</accession>
<dbReference type="GO" id="GO:1903600">
    <property type="term" value="C:glutaminase complex"/>
    <property type="evidence" value="ECO:0007669"/>
    <property type="project" value="TreeGrafter"/>
</dbReference>
<evidence type="ECO:0000256" key="1">
    <source>
        <dbReference type="ARBA" id="ARBA00008345"/>
    </source>
</evidence>
<dbReference type="PANTHER" id="PTHR31559:SF0">
    <property type="entry name" value="PYRIDOXAL 5'-PHOSPHATE SYNTHASE SUBUNIT SNO1-RELATED"/>
    <property type="match status" value="1"/>
</dbReference>
<dbReference type="GO" id="GO:0004359">
    <property type="term" value="F:glutaminase activity"/>
    <property type="evidence" value="ECO:0007669"/>
    <property type="project" value="UniProtKB-EC"/>
</dbReference>
<keyword evidence="10" id="KW-1185">Reference proteome</keyword>
<evidence type="ECO:0000256" key="7">
    <source>
        <dbReference type="PIRSR" id="PIRSR005639-1"/>
    </source>
</evidence>
<dbReference type="NCBIfam" id="TIGR03800">
    <property type="entry name" value="PLP_synth_Pdx2"/>
    <property type="match status" value="1"/>
</dbReference>
<evidence type="ECO:0000256" key="3">
    <source>
        <dbReference type="ARBA" id="ARBA00022801"/>
    </source>
</evidence>
<dbReference type="FunFam" id="3.40.50.880:FF:000077">
    <property type="entry name" value="Unplaced genomic scaffold supercont2.4, whole genome shotgun sequence"/>
    <property type="match status" value="1"/>
</dbReference>
<organism evidence="9 10">
    <name type="scientific">Papiliotrema laurentii</name>
    <name type="common">Cryptococcus laurentii</name>
    <dbReference type="NCBI Taxonomy" id="5418"/>
    <lineage>
        <taxon>Eukaryota</taxon>
        <taxon>Fungi</taxon>
        <taxon>Dikarya</taxon>
        <taxon>Basidiomycota</taxon>
        <taxon>Agaricomycotina</taxon>
        <taxon>Tremellomycetes</taxon>
        <taxon>Tremellales</taxon>
        <taxon>Rhynchogastremaceae</taxon>
        <taxon>Papiliotrema</taxon>
    </lineage>
</organism>
<dbReference type="GO" id="GO:0016829">
    <property type="term" value="F:lyase activity"/>
    <property type="evidence" value="ECO:0007669"/>
    <property type="project" value="UniProtKB-KW"/>
</dbReference>
<evidence type="ECO:0000256" key="6">
    <source>
        <dbReference type="ARBA" id="ARBA00049534"/>
    </source>
</evidence>
<feature type="active site" description="Charge relay system" evidence="7">
    <location>
        <position position="225"/>
    </location>
</feature>
<feature type="binding site" evidence="8">
    <location>
        <begin position="63"/>
        <end position="65"/>
    </location>
    <ligand>
        <name>L-glutamine</name>
        <dbReference type="ChEBI" id="CHEBI:58359"/>
    </ligand>
</feature>
<dbReference type="GO" id="GO:0042823">
    <property type="term" value="P:pyridoxal phosphate biosynthetic process"/>
    <property type="evidence" value="ECO:0007669"/>
    <property type="project" value="InterPro"/>
</dbReference>
<evidence type="ECO:0000313" key="9">
    <source>
        <dbReference type="EMBL" id="KAK1926036.1"/>
    </source>
</evidence>
<proteinExistence type="inferred from homology"/>
<comment type="caution">
    <text evidence="9">The sequence shown here is derived from an EMBL/GenBank/DDBJ whole genome shotgun (WGS) entry which is preliminary data.</text>
</comment>
<feature type="active site" description="Charge relay system" evidence="7">
    <location>
        <position position="227"/>
    </location>
</feature>
<feature type="active site" description="Nucleophile" evidence="7">
    <location>
        <position position="96"/>
    </location>
</feature>
<dbReference type="GO" id="GO:0008614">
    <property type="term" value="P:pyridoxine metabolic process"/>
    <property type="evidence" value="ECO:0007669"/>
    <property type="project" value="TreeGrafter"/>
</dbReference>
<dbReference type="Gene3D" id="3.40.50.880">
    <property type="match status" value="1"/>
</dbReference>
<evidence type="ECO:0000313" key="10">
    <source>
        <dbReference type="Proteomes" id="UP001182556"/>
    </source>
</evidence>
<name>A0AAD9FTX3_PAPLA</name>
<comment type="catalytic activity">
    <reaction evidence="6">
        <text>L-glutamine + H2O = L-glutamate + NH4(+)</text>
        <dbReference type="Rhea" id="RHEA:15889"/>
        <dbReference type="ChEBI" id="CHEBI:15377"/>
        <dbReference type="ChEBI" id="CHEBI:28938"/>
        <dbReference type="ChEBI" id="CHEBI:29985"/>
        <dbReference type="ChEBI" id="CHEBI:58359"/>
        <dbReference type="EC" id="3.5.1.2"/>
    </reaction>
</comment>
<evidence type="ECO:0000256" key="4">
    <source>
        <dbReference type="ARBA" id="ARBA00022962"/>
    </source>
</evidence>
<keyword evidence="4" id="KW-0315">Glutamine amidotransferase</keyword>
<evidence type="ECO:0000256" key="2">
    <source>
        <dbReference type="ARBA" id="ARBA00012918"/>
    </source>
</evidence>
<dbReference type="PROSITE" id="PS51273">
    <property type="entry name" value="GATASE_TYPE_1"/>
    <property type="match status" value="1"/>
</dbReference>
<keyword evidence="5" id="KW-0456">Lyase</keyword>
<dbReference type="PANTHER" id="PTHR31559">
    <property type="entry name" value="PYRIDOXAL 5'-PHOSPHATE SYNTHASE SUBUNIT SNO"/>
    <property type="match status" value="1"/>
</dbReference>
<gene>
    <name evidence="9" type="ORF">DB88DRAFT_480473</name>
</gene>
<dbReference type="PIRSF" id="PIRSF005639">
    <property type="entry name" value="Glut_amidoT_SNO"/>
    <property type="match status" value="1"/>
</dbReference>
<dbReference type="InterPro" id="IPR029062">
    <property type="entry name" value="Class_I_gatase-like"/>
</dbReference>
<reference evidence="9" key="1">
    <citation type="submission" date="2023-02" db="EMBL/GenBank/DDBJ databases">
        <title>Identification and recombinant expression of a fungal hydrolase from Papiliotrema laurentii that hydrolyzes apple cutin and clears colloidal polyester polyurethane.</title>
        <authorList>
            <consortium name="DOE Joint Genome Institute"/>
            <person name="Roman V.A."/>
            <person name="Bojanowski C."/>
            <person name="Crable B.R."/>
            <person name="Wagner D.N."/>
            <person name="Hung C.S."/>
            <person name="Nadeau L.J."/>
            <person name="Schratz L."/>
            <person name="Haridas S."/>
            <person name="Pangilinan J."/>
            <person name="Lipzen A."/>
            <person name="Na H."/>
            <person name="Yan M."/>
            <person name="Ng V."/>
            <person name="Grigoriev I.V."/>
            <person name="Spatafora J.W."/>
            <person name="Barlow D."/>
            <person name="Biffinger J."/>
            <person name="Kelley-Loughnane N."/>
            <person name="Varaljay V.A."/>
            <person name="Crookes-Goodson W.J."/>
        </authorList>
    </citation>
    <scope>NUCLEOTIDE SEQUENCE</scope>
    <source>
        <strain evidence="9">5307AH</strain>
    </source>
</reference>
<feature type="binding site" evidence="8">
    <location>
        <position position="133"/>
    </location>
    <ligand>
        <name>L-glutamine</name>
        <dbReference type="ChEBI" id="CHEBI:58359"/>
    </ligand>
</feature>
<dbReference type="Proteomes" id="UP001182556">
    <property type="component" value="Unassembled WGS sequence"/>
</dbReference>
<dbReference type="InterPro" id="IPR021196">
    <property type="entry name" value="PdxT/SNO_CS"/>
</dbReference>
<dbReference type="EMBL" id="JAODAN010000002">
    <property type="protein sequence ID" value="KAK1926036.1"/>
    <property type="molecule type" value="Genomic_DNA"/>
</dbReference>
<evidence type="ECO:0000256" key="8">
    <source>
        <dbReference type="PIRSR" id="PIRSR005639-2"/>
    </source>
</evidence>
<feature type="binding site" evidence="8">
    <location>
        <begin position="164"/>
        <end position="165"/>
    </location>
    <ligand>
        <name>L-glutamine</name>
        <dbReference type="ChEBI" id="CHEBI:58359"/>
    </ligand>
</feature>
<dbReference type="Pfam" id="PF01174">
    <property type="entry name" value="SNO"/>
    <property type="match status" value="1"/>
</dbReference>
<dbReference type="InterPro" id="IPR002161">
    <property type="entry name" value="PdxT/SNO"/>
</dbReference>
<sequence>MTIAPVPSTPETVTIGVLALQGAFIEHIHYLQRLRPVGHAIRAIPVRSEEELKQCDALVLPGGESTVIHSVALRSGLLSSLVEFVQDPSKPVYGTCAGMILMAAEDGIGGGKIIKGRPPAVGWGGIDGLKVWRNLYGNQLESFEAHMVIPSLPNPSKPFNAIFIRAPAIHSLPQHPKTPIEVLATLPQECVPTPPPADTPMGPANPDDLGKIMVRQGRKLVTSFHPELSGDVRIHEYWVDKCVLGR</sequence>
<evidence type="ECO:0000256" key="5">
    <source>
        <dbReference type="ARBA" id="ARBA00023239"/>
    </source>
</evidence>
<dbReference type="PROSITE" id="PS01236">
    <property type="entry name" value="PDXT_SNO_1"/>
    <property type="match status" value="1"/>
</dbReference>
<keyword evidence="3" id="KW-0378">Hydrolase</keyword>